<keyword evidence="5 8" id="KW-1133">Transmembrane helix</keyword>
<comment type="subcellular location">
    <subcellularLocation>
        <location evidence="1">Membrane</location>
        <topology evidence="1">Multi-pass membrane protein</topology>
    </subcellularLocation>
</comment>
<evidence type="ECO:0000256" key="6">
    <source>
        <dbReference type="ARBA" id="ARBA00023136"/>
    </source>
</evidence>
<evidence type="ECO:0000256" key="3">
    <source>
        <dbReference type="ARBA" id="ARBA00022448"/>
    </source>
</evidence>
<dbReference type="InterPro" id="IPR000425">
    <property type="entry name" value="MIP"/>
</dbReference>
<dbReference type="PRINTS" id="PR00783">
    <property type="entry name" value="MINTRINSICP"/>
</dbReference>
<dbReference type="PANTHER" id="PTHR43829:SF9">
    <property type="entry name" value="AQUAPORIN-9"/>
    <property type="match status" value="1"/>
</dbReference>
<dbReference type="GO" id="GO:0015254">
    <property type="term" value="F:glycerol channel activity"/>
    <property type="evidence" value="ECO:0007669"/>
    <property type="project" value="TreeGrafter"/>
</dbReference>
<keyword evidence="3 7" id="KW-0813">Transport</keyword>
<feature type="transmembrane region" description="Helical" evidence="8">
    <location>
        <begin position="12"/>
        <end position="31"/>
    </location>
</feature>
<protein>
    <submittedName>
        <fullName evidence="10">Aquaglyceroporin</fullName>
    </submittedName>
    <submittedName>
        <fullName evidence="9">Aquaporin family protein</fullName>
    </submittedName>
</protein>
<evidence type="ECO:0000313" key="12">
    <source>
        <dbReference type="Proteomes" id="UP001058569"/>
    </source>
</evidence>
<keyword evidence="6 8" id="KW-0472">Membrane</keyword>
<keyword evidence="4 7" id="KW-0812">Transmembrane</keyword>
<organism evidence="10 11">
    <name type="scientific">Mycoplasmopsis caviae</name>
    <dbReference type="NCBI Taxonomy" id="55603"/>
    <lineage>
        <taxon>Bacteria</taxon>
        <taxon>Bacillati</taxon>
        <taxon>Mycoplasmatota</taxon>
        <taxon>Mycoplasmoidales</taxon>
        <taxon>Metamycoplasmataceae</taxon>
        <taxon>Mycoplasmopsis</taxon>
    </lineage>
</organism>
<dbReference type="EMBL" id="CP101806">
    <property type="protein sequence ID" value="UUD35295.1"/>
    <property type="molecule type" value="Genomic_DNA"/>
</dbReference>
<evidence type="ECO:0000256" key="4">
    <source>
        <dbReference type="ARBA" id="ARBA00022692"/>
    </source>
</evidence>
<feature type="transmembrane region" description="Helical" evidence="8">
    <location>
        <begin position="171"/>
        <end position="191"/>
    </location>
</feature>
<evidence type="ECO:0000256" key="5">
    <source>
        <dbReference type="ARBA" id="ARBA00022989"/>
    </source>
</evidence>
<dbReference type="InterPro" id="IPR050363">
    <property type="entry name" value="MIP/Aquaporin"/>
</dbReference>
<dbReference type="AlphaFoldDB" id="A0A3P8KMB1"/>
<dbReference type="Gene3D" id="1.20.1080.10">
    <property type="entry name" value="Glycerol uptake facilitator protein"/>
    <property type="match status" value="1"/>
</dbReference>
<evidence type="ECO:0000256" key="1">
    <source>
        <dbReference type="ARBA" id="ARBA00004141"/>
    </source>
</evidence>
<evidence type="ECO:0000313" key="11">
    <source>
        <dbReference type="Proteomes" id="UP000280036"/>
    </source>
</evidence>
<proteinExistence type="inferred from homology"/>
<dbReference type="SUPFAM" id="SSF81338">
    <property type="entry name" value="Aquaporin-like"/>
    <property type="match status" value="1"/>
</dbReference>
<dbReference type="Proteomes" id="UP001058569">
    <property type="component" value="Chromosome"/>
</dbReference>
<accession>A0A3P8KMB1</accession>
<dbReference type="EMBL" id="UZVY01000001">
    <property type="protein sequence ID" value="VDR41928.1"/>
    <property type="molecule type" value="Genomic_DNA"/>
</dbReference>
<dbReference type="RefSeq" id="WP_126118172.1">
    <property type="nucleotide sequence ID" value="NZ_CP101806.1"/>
</dbReference>
<feature type="transmembrane region" description="Helical" evidence="8">
    <location>
        <begin position="236"/>
        <end position="256"/>
    </location>
</feature>
<comment type="similarity">
    <text evidence="2 7">Belongs to the MIP/aquaporin (TC 1.A.8) family.</text>
</comment>
<evidence type="ECO:0000313" key="10">
    <source>
        <dbReference type="EMBL" id="VDR41928.1"/>
    </source>
</evidence>
<dbReference type="PANTHER" id="PTHR43829">
    <property type="entry name" value="AQUAPORIN OR AQUAGLYCEROPORIN RELATED"/>
    <property type="match status" value="1"/>
</dbReference>
<dbReference type="InterPro" id="IPR023271">
    <property type="entry name" value="Aquaporin-like"/>
</dbReference>
<sequence>MNGIIFDWHYLLGEFIGTFVLVLLGNGVCAVNNYKKMYGKSGGWLMIAVGWALAVLFGALIADACGAPGHLNPVVTITALLAIGMFAHLHAVLYFLMIAMQFAGAIFAQVVLNFLNWHHIKENDFSALKGSSCTGPTHRNAWVRNFSYEFIGTLLLLIVIFVVNVNNKLPYISISIVAIGLSLGAVTGYAINPARDLGPRLVYYAMTKLPAFRSSLIDEETKKIKAEYSADLKYGFLIPTLAPMTAAIVVGSGLLIKTLMSTM</sequence>
<name>A0A3P8KMB1_9BACT</name>
<dbReference type="OrthoDB" id="9807293at2"/>
<dbReference type="Pfam" id="PF00230">
    <property type="entry name" value="MIP"/>
    <property type="match status" value="1"/>
</dbReference>
<evidence type="ECO:0000256" key="7">
    <source>
        <dbReference type="RuleBase" id="RU000477"/>
    </source>
</evidence>
<dbReference type="GO" id="GO:0005886">
    <property type="term" value="C:plasma membrane"/>
    <property type="evidence" value="ECO:0007669"/>
    <property type="project" value="TreeGrafter"/>
</dbReference>
<keyword evidence="12" id="KW-1185">Reference proteome</keyword>
<gene>
    <name evidence="10" type="primary">glpF</name>
    <name evidence="10" type="ORF">NCTC10126_00419</name>
    <name evidence="9" type="ORF">NPA07_00220</name>
</gene>
<dbReference type="Proteomes" id="UP000280036">
    <property type="component" value="Unassembled WGS sequence"/>
</dbReference>
<evidence type="ECO:0000256" key="2">
    <source>
        <dbReference type="ARBA" id="ARBA00006175"/>
    </source>
</evidence>
<feature type="transmembrane region" description="Helical" evidence="8">
    <location>
        <begin position="74"/>
        <end position="95"/>
    </location>
</feature>
<evidence type="ECO:0000313" key="9">
    <source>
        <dbReference type="EMBL" id="UUD35295.1"/>
    </source>
</evidence>
<evidence type="ECO:0000256" key="8">
    <source>
        <dbReference type="SAM" id="Phobius"/>
    </source>
</evidence>
<feature type="transmembrane region" description="Helical" evidence="8">
    <location>
        <begin position="43"/>
        <end position="62"/>
    </location>
</feature>
<feature type="transmembrane region" description="Helical" evidence="8">
    <location>
        <begin position="102"/>
        <end position="120"/>
    </location>
</feature>
<feature type="transmembrane region" description="Helical" evidence="8">
    <location>
        <begin position="146"/>
        <end position="164"/>
    </location>
</feature>
<reference evidence="9" key="2">
    <citation type="submission" date="2022-07" db="EMBL/GenBank/DDBJ databases">
        <title>Complete genome of Mycoplasma caviae type strain G122.</title>
        <authorList>
            <person name="Spergser J."/>
        </authorList>
    </citation>
    <scope>NUCLEOTIDE SEQUENCE</scope>
    <source>
        <strain evidence="9">G122</strain>
    </source>
</reference>
<reference evidence="10 11" key="1">
    <citation type="submission" date="2018-12" db="EMBL/GenBank/DDBJ databases">
        <authorList>
            <consortium name="Pathogen Informatics"/>
        </authorList>
    </citation>
    <scope>NUCLEOTIDE SEQUENCE [LARGE SCALE GENOMIC DNA]</scope>
    <source>
        <strain evidence="10 11">NCTC10126</strain>
    </source>
</reference>